<organism evidence="3 4">
    <name type="scientific">Durusdinium trenchii</name>
    <dbReference type="NCBI Taxonomy" id="1381693"/>
    <lineage>
        <taxon>Eukaryota</taxon>
        <taxon>Sar</taxon>
        <taxon>Alveolata</taxon>
        <taxon>Dinophyceae</taxon>
        <taxon>Suessiales</taxon>
        <taxon>Symbiodiniaceae</taxon>
        <taxon>Durusdinium</taxon>
    </lineage>
</organism>
<evidence type="ECO:0000313" key="4">
    <source>
        <dbReference type="Proteomes" id="UP001642464"/>
    </source>
</evidence>
<keyword evidence="1" id="KW-0812">Transmembrane</keyword>
<evidence type="ECO:0000259" key="2">
    <source>
        <dbReference type="Pfam" id="PF01569"/>
    </source>
</evidence>
<dbReference type="CDD" id="cd01610">
    <property type="entry name" value="PAP2_like"/>
    <property type="match status" value="1"/>
</dbReference>
<reference evidence="3 4" key="1">
    <citation type="submission" date="2024-02" db="EMBL/GenBank/DDBJ databases">
        <authorList>
            <person name="Chen Y."/>
            <person name="Shah S."/>
            <person name="Dougan E. K."/>
            <person name="Thang M."/>
            <person name="Chan C."/>
        </authorList>
    </citation>
    <scope>NUCLEOTIDE SEQUENCE [LARGE SCALE GENOMIC DNA]</scope>
</reference>
<dbReference type="Pfam" id="PF01569">
    <property type="entry name" value="PAP2"/>
    <property type="match status" value="1"/>
</dbReference>
<name>A0ABP0PJR0_9DINO</name>
<evidence type="ECO:0000313" key="3">
    <source>
        <dbReference type="EMBL" id="CAK9076256.1"/>
    </source>
</evidence>
<feature type="transmembrane region" description="Helical" evidence="1">
    <location>
        <begin position="329"/>
        <end position="345"/>
    </location>
</feature>
<feature type="transmembrane region" description="Helical" evidence="1">
    <location>
        <begin position="192"/>
        <end position="214"/>
    </location>
</feature>
<feature type="transmembrane region" description="Helical" evidence="1">
    <location>
        <begin position="68"/>
        <end position="89"/>
    </location>
</feature>
<feature type="transmembrane region" description="Helical" evidence="1">
    <location>
        <begin position="275"/>
        <end position="294"/>
    </location>
</feature>
<dbReference type="InterPro" id="IPR036938">
    <property type="entry name" value="PAP2/HPO_sf"/>
</dbReference>
<sequence length="360" mass="39479">MRRSLPFFAFCGSLAFCGSRPVPTGRGPWSRGARMERLERLDQRFPHAFFGPTPLLLAALATQTLAAWVACVALLAFGLGSFYGGLAGWGDFTKLTKSSGRMAVGERRTDEWGKGQRSLSSMHIHPPGGMVGLRCPKLQAFDMEPLPPKDEFYQLVIFLMPSLCRLDEQVDLSKNSFVCVYLSSHLPPPGPAISTISLICAALCVACAVPLKALSDRRRPAVRWGQEAQRATLLAPYIKAMCKGGQSREAWPSSDAAVMAANAILLWNVLKTSSLSSSLAVALSVSVFALACFGRMYFWAHHLFDVLSGGLLGSLIVLGALHFRWCSSWHFLLSFVLFLLSVAFMQKRTRIFDQPSETKV</sequence>
<dbReference type="EMBL" id="CAXAMM010036780">
    <property type="protein sequence ID" value="CAK9076256.1"/>
    <property type="molecule type" value="Genomic_DNA"/>
</dbReference>
<feature type="domain" description="Phosphatidic acid phosphatase type 2/haloperoxidase" evidence="2">
    <location>
        <begin position="198"/>
        <end position="325"/>
    </location>
</feature>
<gene>
    <name evidence="3" type="ORF">SCF082_LOCUS36795</name>
</gene>
<dbReference type="Gene3D" id="1.20.144.10">
    <property type="entry name" value="Phosphatidic acid phosphatase type 2/haloperoxidase"/>
    <property type="match status" value="1"/>
</dbReference>
<dbReference type="InterPro" id="IPR000326">
    <property type="entry name" value="PAP2/HPO"/>
</dbReference>
<comment type="caution">
    <text evidence="3">The sequence shown here is derived from an EMBL/GenBank/DDBJ whole genome shotgun (WGS) entry which is preliminary data.</text>
</comment>
<accession>A0ABP0PJR0</accession>
<dbReference type="Proteomes" id="UP001642464">
    <property type="component" value="Unassembled WGS sequence"/>
</dbReference>
<protein>
    <submittedName>
        <fullName evidence="3">NFX1-type zinc finger-containing protein 1</fullName>
    </submittedName>
</protein>
<evidence type="ECO:0000256" key="1">
    <source>
        <dbReference type="SAM" id="Phobius"/>
    </source>
</evidence>
<keyword evidence="1" id="KW-0472">Membrane</keyword>
<keyword evidence="1" id="KW-1133">Transmembrane helix</keyword>
<dbReference type="SUPFAM" id="SSF48317">
    <property type="entry name" value="Acid phosphatase/Vanadium-dependent haloperoxidase"/>
    <property type="match status" value="1"/>
</dbReference>
<proteinExistence type="predicted"/>
<keyword evidence="4" id="KW-1185">Reference proteome</keyword>